<dbReference type="GO" id="GO:0016874">
    <property type="term" value="F:ligase activity"/>
    <property type="evidence" value="ECO:0007669"/>
    <property type="project" value="UniProtKB-KW"/>
</dbReference>
<evidence type="ECO:0000256" key="8">
    <source>
        <dbReference type="ARBA" id="ARBA00023268"/>
    </source>
</evidence>
<dbReference type="InterPro" id="IPR036291">
    <property type="entry name" value="NAD(P)-bd_dom_sf"/>
</dbReference>
<dbReference type="GO" id="GO:0032259">
    <property type="term" value="P:methylation"/>
    <property type="evidence" value="ECO:0007669"/>
    <property type="project" value="UniProtKB-KW"/>
</dbReference>
<feature type="domain" description="Ketosynthase family 3 (KS3)" evidence="12">
    <location>
        <begin position="2"/>
        <end position="466"/>
    </location>
</feature>
<dbReference type="InterPro" id="IPR013968">
    <property type="entry name" value="PKS_KR"/>
</dbReference>
<evidence type="ECO:0000256" key="2">
    <source>
        <dbReference type="ARBA" id="ARBA00022553"/>
    </source>
</evidence>
<dbReference type="Pfam" id="PF00668">
    <property type="entry name" value="Condensation"/>
    <property type="match status" value="1"/>
</dbReference>
<keyword evidence="7" id="KW-0560">Oxidoreductase</keyword>
<dbReference type="PROSITE" id="PS50075">
    <property type="entry name" value="CARRIER"/>
    <property type="match status" value="2"/>
</dbReference>
<feature type="compositionally biased region" description="Polar residues" evidence="10">
    <location>
        <begin position="2692"/>
        <end position="2724"/>
    </location>
</feature>
<dbReference type="CDD" id="cd00833">
    <property type="entry name" value="PKS"/>
    <property type="match status" value="1"/>
</dbReference>
<dbReference type="Gene3D" id="3.30.559.30">
    <property type="entry name" value="Nonribosomal peptide synthetase, condensation domain"/>
    <property type="match status" value="1"/>
</dbReference>
<dbReference type="InterPro" id="IPR014043">
    <property type="entry name" value="Acyl_transferase_dom"/>
</dbReference>
<dbReference type="Pfam" id="PF22621">
    <property type="entry name" value="CurL-like_PKS_C"/>
    <property type="match status" value="1"/>
</dbReference>
<dbReference type="SUPFAM" id="SSF52777">
    <property type="entry name" value="CoA-dependent acyltransferases"/>
    <property type="match status" value="2"/>
</dbReference>
<name>A0AA97PGQ0_PYRO3</name>
<dbReference type="SUPFAM" id="SSF55048">
    <property type="entry name" value="Probable ACP-binding domain of malonyl-CoA ACP transacylase"/>
    <property type="match status" value="1"/>
</dbReference>
<dbReference type="SUPFAM" id="SSF53335">
    <property type="entry name" value="S-adenosyl-L-methionine-dependent methyltransferases"/>
    <property type="match status" value="1"/>
</dbReference>
<dbReference type="InterPro" id="IPR036736">
    <property type="entry name" value="ACP-like_sf"/>
</dbReference>
<evidence type="ECO:0000259" key="11">
    <source>
        <dbReference type="PROSITE" id="PS50075"/>
    </source>
</evidence>
<dbReference type="InterPro" id="IPR049900">
    <property type="entry name" value="PKS_mFAS_DH"/>
</dbReference>
<dbReference type="Gene3D" id="3.40.366.10">
    <property type="entry name" value="Malonyl-Coenzyme A Acyl Carrier Protein, domain 2"/>
    <property type="match status" value="1"/>
</dbReference>
<accession>A0AA97PGQ0</accession>
<keyword evidence="2" id="KW-0597">Phosphoprotein</keyword>
<evidence type="ECO:0000256" key="9">
    <source>
        <dbReference type="PROSITE-ProRule" id="PRU01363"/>
    </source>
</evidence>
<dbReference type="Pfam" id="PF08242">
    <property type="entry name" value="Methyltransf_12"/>
    <property type="match status" value="1"/>
</dbReference>
<keyword evidence="5" id="KW-0808">Transferase</keyword>
<dbReference type="InterPro" id="IPR001227">
    <property type="entry name" value="Ac_transferase_dom_sf"/>
</dbReference>
<dbReference type="Gene3D" id="3.30.70.3290">
    <property type="match status" value="1"/>
</dbReference>
<dbReference type="InterPro" id="IPR020841">
    <property type="entry name" value="PKS_Beta-ketoAc_synthase_dom"/>
</dbReference>
<dbReference type="Gene3D" id="1.10.1200.10">
    <property type="entry name" value="ACP-like"/>
    <property type="match status" value="2"/>
</dbReference>
<dbReference type="InterPro" id="IPR023213">
    <property type="entry name" value="CAT-like_dom_sf"/>
</dbReference>
<evidence type="ECO:0000259" key="12">
    <source>
        <dbReference type="PROSITE" id="PS52004"/>
    </source>
</evidence>
<keyword evidence="8" id="KW-0511">Multifunctional enzyme</keyword>
<dbReference type="InterPro" id="IPR009081">
    <property type="entry name" value="PP-bd_ACP"/>
</dbReference>
<keyword evidence="4" id="KW-0489">Methyltransferase</keyword>
<dbReference type="SUPFAM" id="SSF53901">
    <property type="entry name" value="Thiolase-like"/>
    <property type="match status" value="1"/>
</dbReference>
<dbReference type="PROSITE" id="PS52004">
    <property type="entry name" value="KS3_2"/>
    <property type="match status" value="1"/>
</dbReference>
<dbReference type="Gene3D" id="3.40.47.10">
    <property type="match status" value="1"/>
</dbReference>
<reference evidence="14" key="1">
    <citation type="journal article" date="2012" name="PLoS Genet.">
        <title>Comparative analysis of the genomes of two field isolates of the rice blast fungus Magnaporthe oryzae.</title>
        <authorList>
            <person name="Xue M."/>
            <person name="Yang J."/>
            <person name="Li Z."/>
            <person name="Hu S."/>
            <person name="Yao N."/>
            <person name="Dean R.A."/>
            <person name="Zhao W."/>
            <person name="Shen M."/>
            <person name="Zhang H."/>
            <person name="Li C."/>
            <person name="Liu L."/>
            <person name="Cao L."/>
            <person name="Xu X."/>
            <person name="Xing Y."/>
            <person name="Hsiang T."/>
            <person name="Zhang Z."/>
            <person name="Xu J.R."/>
            <person name="Peng Y.L."/>
        </authorList>
    </citation>
    <scope>NUCLEOTIDE SEQUENCE</scope>
    <source>
        <strain evidence="14">Y34</strain>
    </source>
</reference>
<dbReference type="PROSITE" id="PS52019">
    <property type="entry name" value="PKS_MFAS_DH"/>
    <property type="match status" value="1"/>
</dbReference>
<dbReference type="Pfam" id="PF08659">
    <property type="entry name" value="KR"/>
    <property type="match status" value="1"/>
</dbReference>
<dbReference type="Pfam" id="PF00501">
    <property type="entry name" value="AMP-binding"/>
    <property type="match status" value="1"/>
</dbReference>
<dbReference type="Gene3D" id="3.10.129.110">
    <property type="entry name" value="Polyketide synthase dehydratase"/>
    <property type="match status" value="1"/>
</dbReference>
<feature type="domain" description="Carrier" evidence="11">
    <location>
        <begin position="3781"/>
        <end position="3864"/>
    </location>
</feature>
<evidence type="ECO:0000256" key="6">
    <source>
        <dbReference type="ARBA" id="ARBA00022737"/>
    </source>
</evidence>
<feature type="region of interest" description="C-terminal hotdog fold" evidence="9">
    <location>
        <begin position="1158"/>
        <end position="1319"/>
    </location>
</feature>
<dbReference type="GO" id="GO:0016491">
    <property type="term" value="F:oxidoreductase activity"/>
    <property type="evidence" value="ECO:0007669"/>
    <property type="project" value="UniProtKB-KW"/>
</dbReference>
<dbReference type="GO" id="GO:0006633">
    <property type="term" value="P:fatty acid biosynthetic process"/>
    <property type="evidence" value="ECO:0007669"/>
    <property type="project" value="InterPro"/>
</dbReference>
<dbReference type="CDD" id="cd19532">
    <property type="entry name" value="C_PKS-NRPS"/>
    <property type="match status" value="1"/>
</dbReference>
<dbReference type="Gene3D" id="3.30.300.30">
    <property type="match status" value="1"/>
</dbReference>
<dbReference type="SUPFAM" id="SSF47336">
    <property type="entry name" value="ACP-like"/>
    <property type="match status" value="2"/>
</dbReference>
<dbReference type="InterPro" id="IPR042104">
    <property type="entry name" value="PKS_dehydratase_sf"/>
</dbReference>
<dbReference type="Pfam" id="PF21089">
    <property type="entry name" value="PKS_DH_N"/>
    <property type="match status" value="1"/>
</dbReference>
<dbReference type="GO" id="GO:0031177">
    <property type="term" value="F:phosphopantetheine binding"/>
    <property type="evidence" value="ECO:0007669"/>
    <property type="project" value="InterPro"/>
</dbReference>
<dbReference type="SUPFAM" id="SSF56801">
    <property type="entry name" value="Acetyl-CoA synthetase-like"/>
    <property type="match status" value="1"/>
</dbReference>
<gene>
    <name evidence="14" type="ORF">OOU_Y34scaffold00841g7</name>
</gene>
<dbReference type="SMART" id="SM00826">
    <property type="entry name" value="PKS_DH"/>
    <property type="match status" value="1"/>
</dbReference>
<proteinExistence type="predicted"/>
<dbReference type="PROSITE" id="PS00012">
    <property type="entry name" value="PHOSPHOPANTETHEINE"/>
    <property type="match status" value="2"/>
</dbReference>
<dbReference type="InterPro" id="IPR001242">
    <property type="entry name" value="Condensation_dom"/>
</dbReference>
<evidence type="ECO:0000256" key="4">
    <source>
        <dbReference type="ARBA" id="ARBA00022603"/>
    </source>
</evidence>
<evidence type="ECO:0000256" key="10">
    <source>
        <dbReference type="SAM" id="MobiDB-lite"/>
    </source>
</evidence>
<evidence type="ECO:0000256" key="5">
    <source>
        <dbReference type="ARBA" id="ARBA00022679"/>
    </source>
</evidence>
<dbReference type="SMART" id="SM00827">
    <property type="entry name" value="PKS_AT"/>
    <property type="match status" value="1"/>
</dbReference>
<dbReference type="InterPro" id="IPR016036">
    <property type="entry name" value="Malonyl_transacylase_ACP-bd"/>
</dbReference>
<dbReference type="InterPro" id="IPR049552">
    <property type="entry name" value="PKS_DH_N"/>
</dbReference>
<dbReference type="GO" id="GO:0004315">
    <property type="term" value="F:3-oxoacyl-[acyl-carrier-protein] synthase activity"/>
    <property type="evidence" value="ECO:0007669"/>
    <property type="project" value="InterPro"/>
</dbReference>
<dbReference type="CDD" id="cd02440">
    <property type="entry name" value="AdoMet_MTases"/>
    <property type="match status" value="1"/>
</dbReference>
<feature type="compositionally biased region" description="Polar residues" evidence="10">
    <location>
        <begin position="2738"/>
        <end position="2747"/>
    </location>
</feature>
<evidence type="ECO:0000256" key="7">
    <source>
        <dbReference type="ARBA" id="ARBA00023002"/>
    </source>
</evidence>
<dbReference type="PANTHER" id="PTHR43775">
    <property type="entry name" value="FATTY ACID SYNTHASE"/>
    <property type="match status" value="1"/>
</dbReference>
<feature type="active site" description="Proton acceptor; for dehydratase activity" evidence="9">
    <location>
        <position position="1025"/>
    </location>
</feature>
<dbReference type="InterPro" id="IPR050091">
    <property type="entry name" value="PKS_NRPS_Biosynth_Enz"/>
</dbReference>
<feature type="region of interest" description="Disordered" evidence="10">
    <location>
        <begin position="2692"/>
        <end position="2749"/>
    </location>
</feature>
<feature type="region of interest" description="Disordered" evidence="10">
    <location>
        <begin position="3761"/>
        <end position="3780"/>
    </location>
</feature>
<evidence type="ECO:0000256" key="1">
    <source>
        <dbReference type="ARBA" id="ARBA00022450"/>
    </source>
</evidence>
<dbReference type="Pfam" id="PF02801">
    <property type="entry name" value="Ketoacyl-synt_C"/>
    <property type="match status" value="2"/>
</dbReference>
<dbReference type="GO" id="GO:0008168">
    <property type="term" value="F:methyltransferase activity"/>
    <property type="evidence" value="ECO:0007669"/>
    <property type="project" value="UniProtKB-KW"/>
</dbReference>
<dbReference type="PROSITE" id="PS00455">
    <property type="entry name" value="AMP_BINDING"/>
    <property type="match status" value="1"/>
</dbReference>
<dbReference type="InterPro" id="IPR020807">
    <property type="entry name" value="PKS_DH"/>
</dbReference>
<dbReference type="CDD" id="cd05930">
    <property type="entry name" value="A_NRPS"/>
    <property type="match status" value="1"/>
</dbReference>
<dbReference type="Proteomes" id="UP000011086">
    <property type="component" value="Unassembled WGS sequence"/>
</dbReference>
<dbReference type="InterPro" id="IPR000873">
    <property type="entry name" value="AMP-dep_synth/lig_dom"/>
</dbReference>
<dbReference type="SUPFAM" id="SSF51735">
    <property type="entry name" value="NAD(P)-binding Rossmann-fold domains"/>
    <property type="match status" value="1"/>
</dbReference>
<dbReference type="InterPro" id="IPR029063">
    <property type="entry name" value="SAM-dependent_MTases_sf"/>
</dbReference>
<dbReference type="Pfam" id="PF00550">
    <property type="entry name" value="PP-binding"/>
    <property type="match status" value="2"/>
</dbReference>
<dbReference type="SUPFAM" id="SSF52151">
    <property type="entry name" value="FabD/lysophospholipase-like"/>
    <property type="match status" value="1"/>
</dbReference>
<dbReference type="Pfam" id="PF00698">
    <property type="entry name" value="Acyl_transf_1"/>
    <property type="match status" value="1"/>
</dbReference>
<dbReference type="PANTHER" id="PTHR43775:SF20">
    <property type="entry name" value="HYBRID PKS-NRPS SYNTHETASE APDA"/>
    <property type="match status" value="1"/>
</dbReference>
<dbReference type="InterPro" id="IPR020806">
    <property type="entry name" value="PKS_PP-bd"/>
</dbReference>
<organism evidence="14">
    <name type="scientific">Pyricularia oryzae (strain Y34)</name>
    <name type="common">Rice blast fungus</name>
    <name type="synonym">Magnaporthe oryzae</name>
    <dbReference type="NCBI Taxonomy" id="1143189"/>
    <lineage>
        <taxon>Eukaryota</taxon>
        <taxon>Fungi</taxon>
        <taxon>Dikarya</taxon>
        <taxon>Ascomycota</taxon>
        <taxon>Pezizomycotina</taxon>
        <taxon>Sordariomycetes</taxon>
        <taxon>Sordariomycetidae</taxon>
        <taxon>Magnaporthales</taxon>
        <taxon>Pyriculariaceae</taxon>
        <taxon>Pyricularia</taxon>
    </lineage>
</organism>
<dbReference type="InterPro" id="IPR042099">
    <property type="entry name" value="ANL_N_sf"/>
</dbReference>
<dbReference type="InterPro" id="IPR016035">
    <property type="entry name" value="Acyl_Trfase/lysoPLipase"/>
</dbReference>
<dbReference type="SMART" id="SM00822">
    <property type="entry name" value="PKS_KR"/>
    <property type="match status" value="1"/>
</dbReference>
<dbReference type="InterPro" id="IPR018201">
    <property type="entry name" value="Ketoacyl_synth_AS"/>
</dbReference>
<evidence type="ECO:0000256" key="3">
    <source>
        <dbReference type="ARBA" id="ARBA00022598"/>
    </source>
</evidence>
<dbReference type="InterPro" id="IPR014031">
    <property type="entry name" value="Ketoacyl_synth_C"/>
</dbReference>
<protein>
    <submittedName>
        <fullName evidence="14">Phenolpthiocerol synthesis polyketide synthase ppsA</fullName>
    </submittedName>
</protein>
<sequence length="3866" mass="420122">MIEPIAVIGLANRFPGGADTPARLWTILKDAASAEAADLSREPPPGRMNLRKFYHPDGDRHGRTPVGKAYFLSEDLDPALFDASFFGISPLEAEAMDPQQRMLLETVYEASESAGMPLDKLKAANCAVYVGAMTADYAELPTRDVEDVSTYMASGTSRAVLANRISHFFDLRGPSVCLDTACSSSLVALHLACQDLRTGCADMAVVAGSCLILSPDMFISESKLHMLSPTGHCRMWDSSADGYARGEGAAALFLKPLSRALADGDPVHGVIRASGVNSDGRTPGITMPSYRAQARLIKDVYKSAGLNPLKPEDRCQYFEAHGTGTQAGDPVEAHGVFDAFFSTESDGGEPDDFFSTGSHEVSDGRLEDDDGKQLLVGSIKTVLGHLEGCAGLAGIIKVLLAMKHGVVPPNKHFVKLNPKIVQFSHRLRVPTEALAWPDPGGPGGTRRASVNSFGFGGTNAHVIVEGFHGGVAAVAGLQEKRDCPSPLLSTQLLLSARSETSLRRYAQRLASYLEQNQDLNMGDLAWILRTRRNQFPVRLAISGASNDELQKALQTAAVDKSVECIHAPPQPLVSPSEGLGLLGVFTGQGAQWPAMGRELILQEPVFRRSIEACEAALSNLPDAPDWSLKAELLKTDQEDSRMSEAVLAQPATTAVEIGLVDVLASKGIRFAAVVGHSSGEMAALYAAGFLSLQDAVRIAYYRGLHASRLANDNGAMLAVGLSWDAAARFCDGDRFRGRLWRAAKNSPSSVTLSGDAGAVAEAEAVLKAQNTTARRLKTDKAYHSPHMQACADAYLDSLRACGIKPRVPARRDCVWISSVDGHANRYWASRNGDDGTAELLTSLAGPYWNENLVKPVLFEDAIVAALTNGGPFDACIEVGPHPALKGPVGQSIQPHLPRRKALPYCGALNRGENGLVSISKALGLLWCRFGSTAVDFTKGPRGEDSKHQVLPELPPYAWDHDENMFWRESRISRNHRLREAPETIRPNPSSFRETLIGQRCPDDSDWEPRWRNFFSLKDMPWLRGHSFQGAALFPGMGYIVMIDEVSRHLAAFCGAGGHRLVSMEAYGLTLERTLYVPDGGSPVEVVTSAKVSQRTQAKGQQSSIVEAEITFYICTNPNTGDLVRTAFCSVHLTLGDETTAALGVATVIPARSIPEKLTSQVDIEGFYSCLRGLSLEYGGPFRRLDSLKRRHRAATGVASWDRAEILDGWGDQLHPALLDTGIQPLLGAMADPRTEKLWTAYMPQRIDRILVDPNRSALISDQSLSRVELVADANITMEDHTKLEGDVTMYILGRRPGDLRPLVQIEGLRLAALNRAAPSNDRLLFSATVWQPDIMVGENEFPINYNPPQDSLIEAAERVSLFVCQTIVSEAEAVGVSNLKPHEQLFVEQSRNLMVSARNGQLYPCEAWWLAQDTRETIEMILEQHKHQIDFRVLKAVNDEIGPVFRNEKSMLEVLFANDMLSEFYREGLGLRNTQRQVSEYIKAISHRFPNADILELGAGTGATMLATLDAIGPDVQGSYTFTDVSMGFFPTAKQRVQDAGHDLDRMAFRLLDITLPFEDQGFSDDIKYDVIIAANVIHVAPDISAALVRIRSLLKPGGFLVAVEPTSHLARIQVIMGGLDGWWQAQDRECRMGRGPLLSEEAWDIKLREAGFSGLDVFKGDQPDGRLRTCTSFVTQAVNGNIMALRDPLGHGHGLVDEVQLVIVGGGATLSHHVENHLQPLGIRRKPVFIADVRNTSPQTLPQGATVLLLSELDRPHFKLEQDGNAPLTTVDDSVLDGLKCLFSSAAAVLAVTKNAQSNNPFSRMINGLARGLRTEHRSLRIQVVDIDECQESQPSASPGCLGARMLVELLLRLVLTPAMVKDDDICWTDETELRVRGDKLFIPRIRHDRERNDRINSGRRSITKIVSMAESTVEVRPSLSRKARGTAAEQLPSSACSGFELFSRPRIEWASSDNIAIDVCLSTLVPVASVDPLHTPLYLALGVAQSRSVLALLPLNASVVWVPAHHTLPIDEGDGKMAKELAKALAGLDQSLSSYAHAALALVGISLLAATWLRLAPRGHVVWMHGEFPDVVVQIFERTATKKGVRIFRTSTSSLISPPGSRVKLLHPHTPARVIRDALPGRVAAIITAGPPDEGPDKLPPSYQSAVQVEKLICGSIFSPPGVPEWEYAQGASTEHHFDVLDLKSAVESASGIAGEAMAIVTKTYTLGNLEELALDQEFSIPTLDWQKDKLKRPQPQENGQVACRVQPLVGSHLFRPDRSYLLVGLTGEVGLSLATWMIRQGGARHLVLASRHPSVSHDFVRDMADRYDAKVVVRAMDVGDFASVQQTIHDISNDAALPPLAGVCNGAMVLDDGLFRSLGVNQVVAALKPKADGSLNLDRALAQLERESGPLDFFIMTGSTGSVIGTPGQSNYHMANLFMTCLAVDRRRRGLAGSVLDIGLISELGYVARQEASVHRNMCSMNVLAMSEDELHVIFAEAIVAGRASQETIGDVEVITGLRESRNEADRPFWAAEPRFSFFVKGKPSAAILGHGVSQVTGDAESMGSSPLDDLRATLATISATMDEATLIVRIKAALAQKLENLLQLQPGSINMDGSLISLGIDSLLAMEVGSWLRNTVGAEVSVLQILGGATGESICSSSAASLLSKVRASAEKVTTVDLSPAPDTSQKVGAAVIPKLQTCLQSTDMDVFSSPNASTTKATDANESSPAATTPLTTLSQTSDSKTDDLALHPNKNGEGTNSSQPSAVERTVRMSFGQERLWFMHQFLQDPTTYNETAMYELNGYLDHKRLQKAFDKITRRHEILRTSFYTDPDTDFPMQTVRAVSACTFRFVDANGGFDEHANVIDSEYKAIRERHWDLENGVCTGVTLIRLTHDRHMFIIGSHHIVMDGMTWIILLRDLSREYELDGGPASIPSPPPLQYADFAVRQRHLVEEGRFADDVRFWAQEVGHRGSMAMPLLPMARVSTRQPTDSYKNATSERMLTSVLVSSVRRASSSLQITPFHFHLGVLAILVCRLSRMDEVCIGICDSGRGMRNEGEPDFSGTAGFFINFAPIVLSISPDGDQSQNTFAALSKRVSSKAFAALSHAGVPFDALLDQLKVPRTSRHSPLFQVVINYRLGALSHGDIAGCQVKYVRSHGSRNPYDLCVNISESPNGDCLIEVVMRESLYSADAAESVLGSYCRLLEMASQSQHMTIDNLEISDSLSAPRPSIPATLQDATEHPVWASTISRQIDNAADEYRDAPAISDGDQTLTYCELMRKVDNICELLLKTKTASEDDNFVCVLLFEPSADYIAALLAVLRVAGVAVPIDPRNHKERMAVMVGDCKPTVILHHSQTAEVASWLSSKSSDSKLELVDTSLATSAPRARIVNRSTPDAPAMIIYTSGTTGTPKGAILTQGNYVAISGSIARALALRHGSESVLQQSSPGFDMSQVQIFPCLATGSRLVIASRAQRADPAALALLMEREKVTVMTGTQTEVMQILQARDDPRDAGCDDGEEQIIKRCRHLQTVGVGGEPFSAQLAAQFVLLENATGRRLDVFNMYGPTETCMISNIGRIEYWGNHRDEESRSWPVGPPFANARVYILDQAGRTVPSGSSGEIYIAGEGVGLGYLGRADLTRASFVADTFGPGNTKMYRTGDSGFLDPDGSLVILGRIQDDSQVKIRGIRIELDEVSSVIVRSSGGRVSQAITTVRGTGENKMMVSFAVLNEGSKEDRKDSDAAFLAALASSLPLPSYMCPAAILPLQKFPTTASGKLDRASLDRIQLPPTAPTKPTSNTGDSKLLEMENELLCIWMDLLPDLPNQGVLSPGYTPDTDFFRLGGNSTTLVALRNAIRRRWGINVPLLKLFEATTLRSMTALITKSRSC</sequence>
<dbReference type="GO" id="GO:0009403">
    <property type="term" value="P:toxin biosynthetic process"/>
    <property type="evidence" value="ECO:0007669"/>
    <property type="project" value="UniProtKB-ARBA"/>
</dbReference>
<dbReference type="Gene3D" id="3.40.50.150">
    <property type="entry name" value="Vaccinia Virus protein VP39"/>
    <property type="match status" value="1"/>
</dbReference>
<keyword evidence="1" id="KW-0596">Phosphopantetheine</keyword>
<feature type="active site" description="Proton donor; for dehydratase activity" evidence="9">
    <location>
        <position position="1219"/>
    </location>
</feature>
<dbReference type="Pfam" id="PF14765">
    <property type="entry name" value="PS-DH"/>
    <property type="match status" value="1"/>
</dbReference>
<dbReference type="GO" id="GO:0004312">
    <property type="term" value="F:fatty acid synthase activity"/>
    <property type="evidence" value="ECO:0007669"/>
    <property type="project" value="TreeGrafter"/>
</dbReference>
<keyword evidence="6" id="KW-0677">Repeat</keyword>
<dbReference type="Gene3D" id="3.40.50.12780">
    <property type="entry name" value="N-terminal domain of ligase-like"/>
    <property type="match status" value="1"/>
</dbReference>
<feature type="domain" description="PKS/mFAS DH" evidence="13">
    <location>
        <begin position="993"/>
        <end position="1319"/>
    </location>
</feature>
<dbReference type="SMART" id="SM00825">
    <property type="entry name" value="PKS_KS"/>
    <property type="match status" value="1"/>
</dbReference>
<evidence type="ECO:0000259" key="13">
    <source>
        <dbReference type="PROSITE" id="PS52019"/>
    </source>
</evidence>
<dbReference type="InterPro" id="IPR020845">
    <property type="entry name" value="AMP-binding_CS"/>
</dbReference>
<dbReference type="Gene3D" id="3.30.559.10">
    <property type="entry name" value="Chloramphenicol acetyltransferase-like domain"/>
    <property type="match status" value="1"/>
</dbReference>
<dbReference type="Pfam" id="PF00109">
    <property type="entry name" value="ketoacyl-synt"/>
    <property type="match status" value="1"/>
</dbReference>
<dbReference type="InterPro" id="IPR057326">
    <property type="entry name" value="KR_dom"/>
</dbReference>
<dbReference type="InterPro" id="IPR014030">
    <property type="entry name" value="Ketoacyl_synth_N"/>
</dbReference>
<dbReference type="PROSITE" id="PS00606">
    <property type="entry name" value="KS3_1"/>
    <property type="match status" value="1"/>
</dbReference>
<dbReference type="Gene3D" id="3.40.50.720">
    <property type="entry name" value="NAD(P)-binding Rossmann-like Domain"/>
    <property type="match status" value="2"/>
</dbReference>
<dbReference type="InterPro" id="IPR006162">
    <property type="entry name" value="Ppantetheine_attach_site"/>
</dbReference>
<evidence type="ECO:0000313" key="14">
    <source>
        <dbReference type="EMBL" id="ELQ33937.1"/>
    </source>
</evidence>
<dbReference type="EMBL" id="JH793533">
    <property type="protein sequence ID" value="ELQ33937.1"/>
    <property type="molecule type" value="Genomic_DNA"/>
</dbReference>
<dbReference type="InterPro" id="IPR013217">
    <property type="entry name" value="Methyltransf_12"/>
</dbReference>
<dbReference type="SMART" id="SM00823">
    <property type="entry name" value="PKS_PP"/>
    <property type="match status" value="2"/>
</dbReference>
<keyword evidence="3" id="KW-0436">Ligase</keyword>
<dbReference type="InterPro" id="IPR016039">
    <property type="entry name" value="Thiolase-like"/>
</dbReference>
<feature type="region of interest" description="N-terminal hotdog fold" evidence="9">
    <location>
        <begin position="993"/>
        <end position="1139"/>
    </location>
</feature>
<dbReference type="SMR" id="A0AA97PGQ0"/>
<dbReference type="InterPro" id="IPR049551">
    <property type="entry name" value="PKS_DH_C"/>
</dbReference>
<dbReference type="InterPro" id="IPR045851">
    <property type="entry name" value="AMP-bd_C_sf"/>
</dbReference>
<feature type="domain" description="Carrier" evidence="11">
    <location>
        <begin position="2565"/>
        <end position="2646"/>
    </location>
</feature>